<accession>A0A3A8AXE2</accession>
<evidence type="ECO:0000256" key="2">
    <source>
        <dbReference type="ARBA" id="ARBA00022729"/>
    </source>
</evidence>
<dbReference type="OrthoDB" id="9802896at2"/>
<comment type="similarity">
    <text evidence="1">Belongs to the phosphate/phosphite/phosphonate binding protein family.</text>
</comment>
<dbReference type="EMBL" id="RAPE01000001">
    <property type="protein sequence ID" value="RKF17103.1"/>
    <property type="molecule type" value="Genomic_DNA"/>
</dbReference>
<feature type="signal peptide" evidence="3">
    <location>
        <begin position="1"/>
        <end position="27"/>
    </location>
</feature>
<dbReference type="CDD" id="cd01071">
    <property type="entry name" value="PBP2_PhnD_like"/>
    <property type="match status" value="1"/>
</dbReference>
<dbReference type="SUPFAM" id="SSF53850">
    <property type="entry name" value="Periplasmic binding protein-like II"/>
    <property type="match status" value="1"/>
</dbReference>
<dbReference type="GO" id="GO:0043190">
    <property type="term" value="C:ATP-binding cassette (ABC) transporter complex"/>
    <property type="evidence" value="ECO:0007669"/>
    <property type="project" value="InterPro"/>
</dbReference>
<name>A0A3A8AXE2_9RHOB</name>
<evidence type="ECO:0000256" key="1">
    <source>
        <dbReference type="ARBA" id="ARBA00007162"/>
    </source>
</evidence>
<dbReference type="GO" id="GO:0055085">
    <property type="term" value="P:transmembrane transport"/>
    <property type="evidence" value="ECO:0007669"/>
    <property type="project" value="InterPro"/>
</dbReference>
<protein>
    <submittedName>
        <fullName evidence="4">Phosphate/phosphite/phosphonate ABC transporter substrate-binding protein</fullName>
    </submittedName>
</protein>
<gene>
    <name evidence="4" type="ORF">D6850_06205</name>
</gene>
<dbReference type="InterPro" id="IPR005770">
    <property type="entry name" value="PhnD"/>
</dbReference>
<evidence type="ECO:0000256" key="3">
    <source>
        <dbReference type="SAM" id="SignalP"/>
    </source>
</evidence>
<evidence type="ECO:0000313" key="5">
    <source>
        <dbReference type="Proteomes" id="UP000281128"/>
    </source>
</evidence>
<keyword evidence="2 3" id="KW-0732">Signal</keyword>
<reference evidence="4 5" key="1">
    <citation type="submission" date="2018-09" db="EMBL/GenBank/DDBJ databases">
        <title>Roseovarius spongiae sp. nov., isolated from a marine sponge.</title>
        <authorList>
            <person name="Zhuang L."/>
            <person name="Luo L."/>
        </authorList>
    </citation>
    <scope>NUCLEOTIDE SEQUENCE [LARGE SCALE GENOMIC DNA]</scope>
    <source>
        <strain evidence="4 5">HN-E21</strain>
    </source>
</reference>
<keyword evidence="5" id="KW-1185">Reference proteome</keyword>
<dbReference type="Proteomes" id="UP000281128">
    <property type="component" value="Unassembled WGS sequence"/>
</dbReference>
<evidence type="ECO:0000313" key="4">
    <source>
        <dbReference type="EMBL" id="RKF17103.1"/>
    </source>
</evidence>
<dbReference type="Gene3D" id="3.40.190.10">
    <property type="entry name" value="Periplasmic binding protein-like II"/>
    <property type="match status" value="2"/>
</dbReference>
<dbReference type="RefSeq" id="WP_121164779.1">
    <property type="nucleotide sequence ID" value="NZ_RAPE01000001.1"/>
</dbReference>
<dbReference type="PANTHER" id="PTHR35841:SF1">
    <property type="entry name" value="PHOSPHONATES-BINDING PERIPLASMIC PROTEIN"/>
    <property type="match status" value="1"/>
</dbReference>
<sequence length="300" mass="32968">MTRPTKFKTAAGALCLGLMAMGASASADECRDPEVLRFSMIPTEETTQELSLYQPLVNQIKKATDKNVEFFLPTSYASVVEAMLGGFVDLGMHGPYSYVIAQEKDPELEVIVTYAKHKGHFQEEGPGYKAILVARSDSGYESVDDLEGTVIGLTDPASTSGNLLPRVAFTKVIGKDLEDFFSRVVYTGGHDLSAVAVLEGQVDAAFVATHRIDNVIDRDLATMDDYTVLWTSPVIPQDPFVVDGRLCDELVDKIRDAFLTLGDTEEGRTYLENVNASKFVRMEDSDYDIIRDLKAAKEAK</sequence>
<dbReference type="Pfam" id="PF12974">
    <property type="entry name" value="Phosphonate-bd"/>
    <property type="match status" value="1"/>
</dbReference>
<dbReference type="NCBIfam" id="TIGR01098">
    <property type="entry name" value="3A0109s03R"/>
    <property type="match status" value="1"/>
</dbReference>
<feature type="chain" id="PRO_5017297537" evidence="3">
    <location>
        <begin position="28"/>
        <end position="300"/>
    </location>
</feature>
<proteinExistence type="inferred from homology"/>
<dbReference type="PANTHER" id="PTHR35841">
    <property type="entry name" value="PHOSPHONATES-BINDING PERIPLASMIC PROTEIN"/>
    <property type="match status" value="1"/>
</dbReference>
<dbReference type="AlphaFoldDB" id="A0A3A8AXE2"/>
<organism evidence="4 5">
    <name type="scientific">Roseovarius spongiae</name>
    <dbReference type="NCBI Taxonomy" id="2320272"/>
    <lineage>
        <taxon>Bacteria</taxon>
        <taxon>Pseudomonadati</taxon>
        <taxon>Pseudomonadota</taxon>
        <taxon>Alphaproteobacteria</taxon>
        <taxon>Rhodobacterales</taxon>
        <taxon>Roseobacteraceae</taxon>
        <taxon>Roseovarius</taxon>
    </lineage>
</organism>
<comment type="caution">
    <text evidence="4">The sequence shown here is derived from an EMBL/GenBank/DDBJ whole genome shotgun (WGS) entry which is preliminary data.</text>
</comment>